<accession>Q6PFY4</accession>
<sequence>MQTALRFLWPMDLTLTVSQVVEELKQTRGKRRPGTQLKKTLGLTVNMTRVARAGGTCSTCTSKLTPTLRMKALGKDTNG</sequence>
<dbReference type="AGR" id="MGI:1922246"/>
<gene>
    <name evidence="1 2" type="primary">Usp47</name>
</gene>
<dbReference type="AlphaFoldDB" id="Q6PFY4"/>
<proteinExistence type="evidence at transcript level"/>
<organism evidence="1">
    <name type="scientific">Mus musculus</name>
    <name type="common">Mouse</name>
    <dbReference type="NCBI Taxonomy" id="10090"/>
    <lineage>
        <taxon>Eukaryota</taxon>
        <taxon>Metazoa</taxon>
        <taxon>Chordata</taxon>
        <taxon>Craniata</taxon>
        <taxon>Vertebrata</taxon>
        <taxon>Euteleostomi</taxon>
        <taxon>Mammalia</taxon>
        <taxon>Eutheria</taxon>
        <taxon>Euarchontoglires</taxon>
        <taxon>Glires</taxon>
        <taxon>Rodentia</taxon>
        <taxon>Myomorpha</taxon>
        <taxon>Muroidea</taxon>
        <taxon>Muridae</taxon>
        <taxon>Murinae</taxon>
        <taxon>Mus</taxon>
        <taxon>Mus</taxon>
    </lineage>
</organism>
<protein>
    <submittedName>
        <fullName evidence="1">Usp47 protein</fullName>
    </submittedName>
</protein>
<dbReference type="EMBL" id="BC057362">
    <property type="protein sequence ID" value="AAH57362.1"/>
    <property type="molecule type" value="mRNA"/>
</dbReference>
<evidence type="ECO:0000313" key="1">
    <source>
        <dbReference type="EMBL" id="AAH57362.1"/>
    </source>
</evidence>
<dbReference type="MGI" id="MGI:1922246">
    <property type="gene designation" value="Usp47"/>
</dbReference>
<reference evidence="1" key="1">
    <citation type="journal article" date="2004" name="Genome Res.">
        <title>The status, quality, and expansion of the NIH full-length cDNA project: the Mammalian Gene Collection (MGC).</title>
        <authorList>
            <consortium name="The MGC Project Team"/>
            <person name="Gerhard D.S."/>
            <person name="Wagner L."/>
            <person name="Feingold E.A."/>
            <person name="Shenmen C.M."/>
            <person name="Grouse L.H."/>
            <person name="Schuler G."/>
            <person name="Klein S.L."/>
            <person name="Old S."/>
            <person name="Rasooly R."/>
            <person name="Good P."/>
            <person name="Guyer M."/>
            <person name="Peck A.M."/>
            <person name="Derge J.G."/>
            <person name="Lipman D."/>
            <person name="Collins F.S."/>
            <person name="Jang W."/>
            <person name="Sherry S."/>
            <person name="Feolo M."/>
            <person name="Misquitta L."/>
            <person name="Lee E."/>
            <person name="Rotmistrovsky K."/>
            <person name="Greenhut S.F."/>
            <person name="Schaefer C.F."/>
            <person name="Buetow K."/>
            <person name="Bonner T.I."/>
            <person name="Haussler D."/>
            <person name="Kent J."/>
            <person name="Kiekhaus M."/>
            <person name="Furey T."/>
            <person name="Brent M."/>
            <person name="Prange C."/>
            <person name="Schreiber K."/>
            <person name="Shapiro N."/>
            <person name="Bhat N.K."/>
            <person name="Hopkins R.F."/>
            <person name="Hsie F."/>
            <person name="Driscoll T."/>
            <person name="Soares M.B."/>
            <person name="Casavant T.L."/>
            <person name="Scheetz T.E."/>
            <person name="Brown-stein M.J."/>
            <person name="Usdin T.B."/>
            <person name="Toshiyuki S."/>
            <person name="Carninci P."/>
            <person name="Piao Y."/>
            <person name="Dudekula D.B."/>
            <person name="Ko M.S."/>
            <person name="Kawakami K."/>
            <person name="Suzuki Y."/>
            <person name="Sugano S."/>
            <person name="Gruber C.E."/>
            <person name="Smith M.R."/>
            <person name="Simmons B."/>
            <person name="Moore T."/>
            <person name="Waterman R."/>
            <person name="Johnson S.L."/>
            <person name="Ruan Y."/>
            <person name="Wei C.L."/>
            <person name="Mathavan S."/>
            <person name="Gunaratne P.H."/>
            <person name="Wu J."/>
            <person name="Garcia A.M."/>
            <person name="Hulyk S.W."/>
            <person name="Fuh E."/>
            <person name="Yuan Y."/>
            <person name="Sneed A."/>
            <person name="Kowis C."/>
            <person name="Hodgson A."/>
            <person name="Muzny D.M."/>
            <person name="McPherson J."/>
            <person name="Gibbs R.A."/>
            <person name="Fahey J."/>
            <person name="Helton E."/>
            <person name="Ketteman M."/>
            <person name="Madan A."/>
            <person name="Rodrigues S."/>
            <person name="Sanchez A."/>
            <person name="Whiting M."/>
            <person name="Madari A."/>
            <person name="Young A.C."/>
            <person name="Wetherby K.D."/>
            <person name="Granite S.J."/>
            <person name="Kwong P.N."/>
            <person name="Brinkley C.P."/>
            <person name="Pearson R.L."/>
            <person name="Bouffard G.G."/>
            <person name="Blakesly R.W."/>
            <person name="Green E.D."/>
            <person name="Dickson M.C."/>
            <person name="Rodriguez A.C."/>
            <person name="Grimwood J."/>
            <person name="Schmutz J."/>
            <person name="Myers R.M."/>
            <person name="Butterfield Y.S."/>
            <person name="Griffith M."/>
            <person name="Griffith O.L."/>
            <person name="Krzywinski M.I."/>
            <person name="Liao N."/>
            <person name="Morin R."/>
            <person name="Morrin R."/>
            <person name="Palmquist D."/>
            <person name="Petrescu A.S."/>
            <person name="Skalska U."/>
            <person name="Smailus D.E."/>
            <person name="Stott J.M."/>
            <person name="Schnerch A."/>
            <person name="Schein J.E."/>
            <person name="Jones S.J."/>
            <person name="Holt R.A."/>
            <person name="Baross A."/>
            <person name="Marra M.A."/>
            <person name="Clifton S."/>
            <person name="Makowski K.A."/>
            <person name="Bosak S."/>
            <person name="Malek J."/>
        </authorList>
    </citation>
    <scope>NUCLEOTIDE SEQUENCE [LARGE SCALE MRNA]</scope>
    <source>
        <strain evidence="1">C57BL/6</strain>
        <tissue evidence="1">Brain</tissue>
    </source>
</reference>
<name>Q6PFY4_MOUSE</name>
<evidence type="ECO:0000313" key="2">
    <source>
        <dbReference type="MGI" id="MGI:1922246"/>
    </source>
</evidence>